<dbReference type="PANTHER" id="PTHR34141">
    <property type="match status" value="1"/>
</dbReference>
<feature type="compositionally biased region" description="Basic residues" evidence="1">
    <location>
        <begin position="1"/>
        <end position="10"/>
    </location>
</feature>
<feature type="compositionally biased region" description="Polar residues" evidence="1">
    <location>
        <begin position="29"/>
        <end position="41"/>
    </location>
</feature>
<feature type="region of interest" description="Disordered" evidence="1">
    <location>
        <begin position="1"/>
        <end position="53"/>
    </location>
</feature>
<protein>
    <submittedName>
        <fullName evidence="2">Uncharacterized protein</fullName>
    </submittedName>
</protein>
<feature type="region of interest" description="Disordered" evidence="1">
    <location>
        <begin position="134"/>
        <end position="168"/>
    </location>
</feature>
<reference evidence="2" key="1">
    <citation type="submission" date="2020-06" db="EMBL/GenBank/DDBJ databases">
        <authorList>
            <person name="Li T."/>
            <person name="Hu X."/>
            <person name="Zhang T."/>
            <person name="Song X."/>
            <person name="Zhang H."/>
            <person name="Dai N."/>
            <person name="Sheng W."/>
            <person name="Hou X."/>
            <person name="Wei L."/>
        </authorList>
    </citation>
    <scope>NUCLEOTIDE SEQUENCE</scope>
    <source>
        <strain evidence="2">G01</strain>
        <tissue evidence="2">Leaf</tissue>
    </source>
</reference>
<accession>A0AAW2J7K7</accession>
<comment type="caution">
    <text evidence="2">The sequence shown here is derived from an EMBL/GenBank/DDBJ whole genome shotgun (WGS) entry which is preliminary data.</text>
</comment>
<dbReference type="PANTHER" id="PTHR34141:SF1">
    <property type="match status" value="1"/>
</dbReference>
<proteinExistence type="predicted"/>
<feature type="compositionally biased region" description="Polar residues" evidence="1">
    <location>
        <begin position="85"/>
        <end position="97"/>
    </location>
</feature>
<feature type="region of interest" description="Disordered" evidence="1">
    <location>
        <begin position="85"/>
        <end position="105"/>
    </location>
</feature>
<reference evidence="2" key="2">
    <citation type="journal article" date="2024" name="Plant">
        <title>Genomic evolution and insights into agronomic trait innovations of Sesamum species.</title>
        <authorList>
            <person name="Miao H."/>
            <person name="Wang L."/>
            <person name="Qu L."/>
            <person name="Liu H."/>
            <person name="Sun Y."/>
            <person name="Le M."/>
            <person name="Wang Q."/>
            <person name="Wei S."/>
            <person name="Zheng Y."/>
            <person name="Lin W."/>
            <person name="Duan Y."/>
            <person name="Cao H."/>
            <person name="Xiong S."/>
            <person name="Wang X."/>
            <person name="Wei L."/>
            <person name="Li C."/>
            <person name="Ma Q."/>
            <person name="Ju M."/>
            <person name="Zhao R."/>
            <person name="Li G."/>
            <person name="Mu C."/>
            <person name="Tian Q."/>
            <person name="Mei H."/>
            <person name="Zhang T."/>
            <person name="Gao T."/>
            <person name="Zhang H."/>
        </authorList>
    </citation>
    <scope>NUCLEOTIDE SEQUENCE</scope>
    <source>
        <strain evidence="2">G01</strain>
    </source>
</reference>
<dbReference type="EMBL" id="JACGWK010001340">
    <property type="protein sequence ID" value="KAL0290669.1"/>
    <property type="molecule type" value="Genomic_DNA"/>
</dbReference>
<organism evidence="2">
    <name type="scientific">Sesamum angustifolium</name>
    <dbReference type="NCBI Taxonomy" id="2727405"/>
    <lineage>
        <taxon>Eukaryota</taxon>
        <taxon>Viridiplantae</taxon>
        <taxon>Streptophyta</taxon>
        <taxon>Embryophyta</taxon>
        <taxon>Tracheophyta</taxon>
        <taxon>Spermatophyta</taxon>
        <taxon>Magnoliopsida</taxon>
        <taxon>eudicotyledons</taxon>
        <taxon>Gunneridae</taxon>
        <taxon>Pentapetalae</taxon>
        <taxon>asterids</taxon>
        <taxon>lamiids</taxon>
        <taxon>Lamiales</taxon>
        <taxon>Pedaliaceae</taxon>
        <taxon>Sesamum</taxon>
    </lineage>
</organism>
<dbReference type="AlphaFoldDB" id="A0AAW2J7K7"/>
<name>A0AAW2J7K7_9LAMI</name>
<evidence type="ECO:0000256" key="1">
    <source>
        <dbReference type="SAM" id="MobiDB-lite"/>
    </source>
</evidence>
<sequence length="184" mass="19304">MRARVRKRPFPVRSPRPARDDPPLPRGAASSSFADSRQGSELGTPGPALRANPFPEVTDPFCRLPLPTLFHDRAVHLGGPDAVMSTTGADGTRSSGFSRAAGGAPDHHATCGALPAAGPYLRLQPFPGGQAVKQEKINSSEAPADVSGLPKRCRQPPRPGSGILTDFPFGARAERAVCRASPDP</sequence>
<evidence type="ECO:0000313" key="2">
    <source>
        <dbReference type="EMBL" id="KAL0290669.1"/>
    </source>
</evidence>
<gene>
    <name evidence="2" type="ORF">Sangu_2564000</name>
</gene>